<evidence type="ECO:0000256" key="3">
    <source>
        <dbReference type="ARBA" id="ARBA00022692"/>
    </source>
</evidence>
<feature type="transmembrane region" description="Helical" evidence="7">
    <location>
        <begin position="277"/>
        <end position="307"/>
    </location>
</feature>
<gene>
    <name evidence="10" type="ORF">M23134_00680</name>
</gene>
<protein>
    <submittedName>
        <fullName evidence="10">Putative ABC transporter ATP-binding protein</fullName>
    </submittedName>
</protein>
<evidence type="ECO:0000259" key="8">
    <source>
        <dbReference type="Pfam" id="PF02687"/>
    </source>
</evidence>
<evidence type="ECO:0000256" key="7">
    <source>
        <dbReference type="SAM" id="Phobius"/>
    </source>
</evidence>
<organism evidence="10 11">
    <name type="scientific">Microscilla marina ATCC 23134</name>
    <dbReference type="NCBI Taxonomy" id="313606"/>
    <lineage>
        <taxon>Bacteria</taxon>
        <taxon>Pseudomonadati</taxon>
        <taxon>Bacteroidota</taxon>
        <taxon>Cytophagia</taxon>
        <taxon>Cytophagales</taxon>
        <taxon>Microscillaceae</taxon>
        <taxon>Microscilla</taxon>
    </lineage>
</organism>
<evidence type="ECO:0000259" key="9">
    <source>
        <dbReference type="Pfam" id="PF12704"/>
    </source>
</evidence>
<dbReference type="AlphaFoldDB" id="A1ZVN9"/>
<dbReference type="InterPro" id="IPR025857">
    <property type="entry name" value="MacB_PCD"/>
</dbReference>
<dbReference type="PANTHER" id="PTHR30572">
    <property type="entry name" value="MEMBRANE COMPONENT OF TRANSPORTER-RELATED"/>
    <property type="match status" value="1"/>
</dbReference>
<feature type="domain" description="ABC3 transporter permease C-terminal" evidence="8">
    <location>
        <begin position="287"/>
        <end position="405"/>
    </location>
</feature>
<feature type="domain" description="MacB-like periplasmic core" evidence="9">
    <location>
        <begin position="21"/>
        <end position="246"/>
    </location>
</feature>
<keyword evidence="4 7" id="KW-1133">Transmembrane helix</keyword>
<keyword evidence="10" id="KW-0547">Nucleotide-binding</keyword>
<comment type="caution">
    <text evidence="10">The sequence shown here is derived from an EMBL/GenBank/DDBJ whole genome shotgun (WGS) entry which is preliminary data.</text>
</comment>
<dbReference type="GO" id="GO:0005524">
    <property type="term" value="F:ATP binding"/>
    <property type="evidence" value="ECO:0007669"/>
    <property type="project" value="UniProtKB-KW"/>
</dbReference>
<dbReference type="InterPro" id="IPR003838">
    <property type="entry name" value="ABC3_permease_C"/>
</dbReference>
<evidence type="ECO:0000256" key="1">
    <source>
        <dbReference type="ARBA" id="ARBA00004651"/>
    </source>
</evidence>
<evidence type="ECO:0000256" key="5">
    <source>
        <dbReference type="ARBA" id="ARBA00023136"/>
    </source>
</evidence>
<dbReference type="EMBL" id="AAWS01000046">
    <property type="protein sequence ID" value="EAY25582.1"/>
    <property type="molecule type" value="Genomic_DNA"/>
</dbReference>
<keyword evidence="11" id="KW-1185">Reference proteome</keyword>
<dbReference type="eggNOG" id="COG0577">
    <property type="taxonomic scope" value="Bacteria"/>
</dbReference>
<keyword evidence="2" id="KW-1003">Cell membrane</keyword>
<feature type="transmembrane region" description="Helical" evidence="7">
    <location>
        <begin position="328"/>
        <end position="355"/>
    </location>
</feature>
<reference evidence="10 11" key="1">
    <citation type="submission" date="2007-01" db="EMBL/GenBank/DDBJ databases">
        <authorList>
            <person name="Haygood M."/>
            <person name="Podell S."/>
            <person name="Anderson C."/>
            <person name="Hopkinson B."/>
            <person name="Roe K."/>
            <person name="Barbeau K."/>
            <person name="Gaasterland T."/>
            <person name="Ferriera S."/>
            <person name="Johnson J."/>
            <person name="Kravitz S."/>
            <person name="Beeson K."/>
            <person name="Sutton G."/>
            <person name="Rogers Y.-H."/>
            <person name="Friedman R."/>
            <person name="Frazier M."/>
            <person name="Venter J.C."/>
        </authorList>
    </citation>
    <scope>NUCLEOTIDE SEQUENCE [LARGE SCALE GENOMIC DNA]</scope>
    <source>
        <strain evidence="10 11">ATCC 23134</strain>
    </source>
</reference>
<keyword evidence="5 7" id="KW-0472">Membrane</keyword>
<feature type="transmembrane region" description="Helical" evidence="7">
    <location>
        <begin position="375"/>
        <end position="395"/>
    </location>
</feature>
<evidence type="ECO:0000313" key="10">
    <source>
        <dbReference type="EMBL" id="EAY25582.1"/>
    </source>
</evidence>
<dbReference type="Pfam" id="PF12704">
    <property type="entry name" value="MacB_PCD"/>
    <property type="match status" value="1"/>
</dbReference>
<keyword evidence="3 7" id="KW-0812">Transmembrane</keyword>
<evidence type="ECO:0000256" key="6">
    <source>
        <dbReference type="ARBA" id="ARBA00038076"/>
    </source>
</evidence>
<dbReference type="GO" id="GO:0022857">
    <property type="term" value="F:transmembrane transporter activity"/>
    <property type="evidence" value="ECO:0007669"/>
    <property type="project" value="TreeGrafter"/>
</dbReference>
<proteinExistence type="inferred from homology"/>
<keyword evidence="10" id="KW-0067">ATP-binding</keyword>
<sequence>MFDLDKWNEIYATIKKHKLRTALTAFGVFWGIFMLIVLLGAGRGFQNGVEGSFDVAKNAVFVWGRRTSEPFKGFQAGRRIQFTNDDAEAIRHTIPEIDVIAPRNQLRGDFTVNYKTKNASFEVRGEYPDYLKVRPAEMLTGRFVNERDIEKKRKVAVIGTRVQELLFEEGVNPLGKYIDIKGIPFKVVGTIKGKGDANDIKEAAERVIISNTALQQAFNQVNKVGFFAFTPKNGVPAVVIEKKIKALLSERHSIAPKDKKALGSANVEKEYRRVQGLFFIIGAFSWFVSIGTIIAGAVGVSNIMLVIVRERTKEIGVRKALGATPWSIISLILQESIVITALSGYFGLLAGTALMEFINSMGAEGAFFKNPEVDMTIAISALVTLVVTGTFAGFIPARKAAKVNPVEALSDE</sequence>
<dbReference type="Pfam" id="PF02687">
    <property type="entry name" value="FtsX"/>
    <property type="match status" value="1"/>
</dbReference>
<dbReference type="PANTHER" id="PTHR30572:SF4">
    <property type="entry name" value="ABC TRANSPORTER PERMEASE YTRF"/>
    <property type="match status" value="1"/>
</dbReference>
<feature type="transmembrane region" description="Helical" evidence="7">
    <location>
        <begin position="21"/>
        <end position="42"/>
    </location>
</feature>
<dbReference type="Proteomes" id="UP000004095">
    <property type="component" value="Unassembled WGS sequence"/>
</dbReference>
<dbReference type="InterPro" id="IPR050250">
    <property type="entry name" value="Macrolide_Exporter_MacB"/>
</dbReference>
<evidence type="ECO:0000256" key="4">
    <source>
        <dbReference type="ARBA" id="ARBA00022989"/>
    </source>
</evidence>
<evidence type="ECO:0000256" key="2">
    <source>
        <dbReference type="ARBA" id="ARBA00022475"/>
    </source>
</evidence>
<dbReference type="GO" id="GO:0005886">
    <property type="term" value="C:plasma membrane"/>
    <property type="evidence" value="ECO:0007669"/>
    <property type="project" value="UniProtKB-SubCell"/>
</dbReference>
<dbReference type="RefSeq" id="WP_002702595.1">
    <property type="nucleotide sequence ID" value="NZ_AAWS01000046.1"/>
</dbReference>
<name>A1ZVN9_MICM2</name>
<comment type="similarity">
    <text evidence="6">Belongs to the ABC-4 integral membrane protein family.</text>
</comment>
<accession>A1ZVN9</accession>
<dbReference type="OrthoDB" id="9770036at2"/>
<comment type="subcellular location">
    <subcellularLocation>
        <location evidence="1">Cell membrane</location>
        <topology evidence="1">Multi-pass membrane protein</topology>
    </subcellularLocation>
</comment>
<evidence type="ECO:0000313" key="11">
    <source>
        <dbReference type="Proteomes" id="UP000004095"/>
    </source>
</evidence>